<dbReference type="PANTHER" id="PTHR37469">
    <property type="entry name" value="CELLOBIONIC ACID PHOSPHORYLASE-RELATED"/>
    <property type="match status" value="1"/>
</dbReference>
<gene>
    <name evidence="5" type="ORF">SAMN02745136_02964</name>
</gene>
<dbReference type="Gene3D" id="1.50.10.10">
    <property type="match status" value="1"/>
</dbReference>
<dbReference type="Proteomes" id="UP000184386">
    <property type="component" value="Unassembled WGS sequence"/>
</dbReference>
<evidence type="ECO:0000256" key="1">
    <source>
        <dbReference type="ARBA" id="ARBA00022676"/>
    </source>
</evidence>
<dbReference type="SUPFAM" id="SSF48208">
    <property type="entry name" value="Six-hairpin glycosidases"/>
    <property type="match status" value="1"/>
</dbReference>
<name>A0A1M6U2G2_9FIRM</name>
<dbReference type="InterPro" id="IPR012341">
    <property type="entry name" value="6hp_glycosidase-like_sf"/>
</dbReference>
<evidence type="ECO:0000313" key="5">
    <source>
        <dbReference type="EMBL" id="SHK63349.1"/>
    </source>
</evidence>
<protein>
    <submittedName>
        <fullName evidence="5">Glycosyltransferase family 36</fullName>
    </submittedName>
</protein>
<dbReference type="EMBL" id="FRAC01000014">
    <property type="protein sequence ID" value="SHK63349.1"/>
    <property type="molecule type" value="Genomic_DNA"/>
</dbReference>
<accession>A0A1M6U2G2</accession>
<dbReference type="GO" id="GO:0016757">
    <property type="term" value="F:glycosyltransferase activity"/>
    <property type="evidence" value="ECO:0007669"/>
    <property type="project" value="UniProtKB-KW"/>
</dbReference>
<keyword evidence="1" id="KW-0328">Glycosyltransferase</keyword>
<dbReference type="AlphaFoldDB" id="A0A1M6U2G2"/>
<evidence type="ECO:0000313" key="6">
    <source>
        <dbReference type="Proteomes" id="UP000184386"/>
    </source>
</evidence>
<dbReference type="GO" id="GO:0005975">
    <property type="term" value="P:carbohydrate metabolic process"/>
    <property type="evidence" value="ECO:0007669"/>
    <property type="project" value="InterPro"/>
</dbReference>
<dbReference type="PANTHER" id="PTHR37469:SF2">
    <property type="entry name" value="CELLOBIONIC ACID PHOSPHORYLASE"/>
    <property type="match status" value="1"/>
</dbReference>
<feature type="domain" description="Glycosyl hydrolase 94 supersandwich" evidence="3">
    <location>
        <begin position="112"/>
        <end position="309"/>
    </location>
</feature>
<dbReference type="InterPro" id="IPR033432">
    <property type="entry name" value="GH94_catalytic"/>
</dbReference>
<dbReference type="InterPro" id="IPR010383">
    <property type="entry name" value="Glyco_hydrolase_94_b-supersand"/>
</dbReference>
<sequence>MKGYQYLDENGTFSLKDPELTGYLYFPLANEKGVMASVTPSLGGDNKMGQNTFLLAPVSSEELHDKKGTRNFWVNIKEKGLWSAAGASAWQEAGLFSKEKDKTLLMAGMMWHTVKRTSKEYGIEAEITSFVPLADTLEVMLVTLRAPFEDITITPTAAIPLYGRSADNIRDHRHVTSLLHRMETVKEGILLNPTLTFDERGHRKNEVVYGVAGSAEAAPHMEGEAPELPAGFYPVIEDFIGEGGSLINPRALLEEKEPVKAGFHKDGYETLGGIAYETCTLKKGEEKTYIVVIGYGKSKEDFLSQAKPYLSKAYSEKALAEAKKSWLEKLNIKYHTASKNFDAWMQWVDFQPILRRIYGCSFLPHHDYGKGGRGWRDLWQDCLALLIMNPEGVREMLWSNYAGVRADGSNATIIGTEQGEFIADRNNITRVWMDHGVWPFLTTRLYIMQTGDTGLLFQENTYFKDPQAVRGEEKDLLWKAEDGNSLRTEEQAEYKGTVLEHVLIQLLTAFYDVGEHNHMRLRGADWNDALDMAKERGESVAFSALYGQNLVQLGEMLRHLKEEGMEKVSLLEELFILLRNEEELYEDGKAKAELLHSYCDKVRHTVSGRKKEISLSELAENLIKKGNWIKEHIRKTEWISDSEGYSWYNSYYDNNGRRVEGDNPKGVRMMLTGQVFTIMSGIAEKEQVKDITAAADKYLYAKELGGYKLNTDFHELKTDLGRMFGFAYGSKENGAVFAHMAVMYGNALYQRNFIKEGYKVINSLYSHLSDFEKSRIYPGIPEYIGDNGRGLYHYLTGSASWLLLTVLTEMFGVKGDYGALLLEPKLLKEQFDEEGKAEVSFEFGGRSFAVTYINREGKEFGEYHIGAAALDKEPLGNEAEKFVLSREAIQKLDSNSVHGIRVDLI</sequence>
<dbReference type="Pfam" id="PF17167">
    <property type="entry name" value="Glyco_hydro_94"/>
    <property type="match status" value="1"/>
</dbReference>
<dbReference type="InterPro" id="IPR008928">
    <property type="entry name" value="6-hairpin_glycosidase_sf"/>
</dbReference>
<dbReference type="Gene3D" id="2.70.98.40">
    <property type="entry name" value="Glycoside hydrolase, family 65, N-terminal domain"/>
    <property type="match status" value="1"/>
</dbReference>
<feature type="domain" description="Glycosyl hydrolase 94 catalytic" evidence="4">
    <location>
        <begin position="619"/>
        <end position="810"/>
    </location>
</feature>
<dbReference type="InterPro" id="IPR037018">
    <property type="entry name" value="GH65_N"/>
</dbReference>
<evidence type="ECO:0000259" key="3">
    <source>
        <dbReference type="Pfam" id="PF06165"/>
    </source>
</evidence>
<keyword evidence="6" id="KW-1185">Reference proteome</keyword>
<organism evidence="5 6">
    <name type="scientific">Anaerocolumna jejuensis DSM 15929</name>
    <dbReference type="NCBI Taxonomy" id="1121322"/>
    <lineage>
        <taxon>Bacteria</taxon>
        <taxon>Bacillati</taxon>
        <taxon>Bacillota</taxon>
        <taxon>Clostridia</taxon>
        <taxon>Lachnospirales</taxon>
        <taxon>Lachnospiraceae</taxon>
        <taxon>Anaerocolumna</taxon>
    </lineage>
</organism>
<dbReference type="Pfam" id="PF06165">
    <property type="entry name" value="GH94_b-supersand"/>
    <property type="match status" value="1"/>
</dbReference>
<dbReference type="STRING" id="1121322.SAMN02745136_02964"/>
<evidence type="ECO:0000259" key="4">
    <source>
        <dbReference type="Pfam" id="PF17167"/>
    </source>
</evidence>
<dbReference type="RefSeq" id="WP_073277259.1">
    <property type="nucleotide sequence ID" value="NZ_FRAC01000014.1"/>
</dbReference>
<dbReference type="OrthoDB" id="9762900at2"/>
<dbReference type="InterPro" id="IPR052047">
    <property type="entry name" value="GH94_Enzymes"/>
</dbReference>
<dbReference type="CDD" id="cd11749">
    <property type="entry name" value="GH94N_LBP_like"/>
    <property type="match status" value="1"/>
</dbReference>
<evidence type="ECO:0000256" key="2">
    <source>
        <dbReference type="ARBA" id="ARBA00022679"/>
    </source>
</evidence>
<reference evidence="5 6" key="1">
    <citation type="submission" date="2016-11" db="EMBL/GenBank/DDBJ databases">
        <authorList>
            <person name="Jaros S."/>
            <person name="Januszkiewicz K."/>
            <person name="Wedrychowicz H."/>
        </authorList>
    </citation>
    <scope>NUCLEOTIDE SEQUENCE [LARGE SCALE GENOMIC DNA]</scope>
    <source>
        <strain evidence="5 6">DSM 15929</strain>
    </source>
</reference>
<keyword evidence="2 5" id="KW-0808">Transferase</keyword>
<proteinExistence type="predicted"/>